<keyword evidence="1" id="KW-0812">Transmembrane</keyword>
<dbReference type="RefSeq" id="WP_192030808.1">
    <property type="nucleotide sequence ID" value="NZ_JACYTR010000050.1"/>
</dbReference>
<keyword evidence="3" id="KW-1185">Reference proteome</keyword>
<reference evidence="2 3" key="1">
    <citation type="submission" date="2020-09" db="EMBL/GenBank/DDBJ databases">
        <title>Pseudoxanthomonas sp. CAU 1598 isolated from sand of Yaerae Beach.</title>
        <authorList>
            <person name="Kim W."/>
        </authorList>
    </citation>
    <scope>NUCLEOTIDE SEQUENCE [LARGE SCALE GENOMIC DNA]</scope>
    <source>
        <strain evidence="2 3">CAU 1598</strain>
    </source>
</reference>
<feature type="transmembrane region" description="Helical" evidence="1">
    <location>
        <begin position="98"/>
        <end position="119"/>
    </location>
</feature>
<evidence type="ECO:0000313" key="2">
    <source>
        <dbReference type="EMBL" id="MBD8527388.1"/>
    </source>
</evidence>
<proteinExistence type="predicted"/>
<comment type="caution">
    <text evidence="2">The sequence shown here is derived from an EMBL/GenBank/DDBJ whole genome shotgun (WGS) entry which is preliminary data.</text>
</comment>
<dbReference type="EMBL" id="JACYTR010000050">
    <property type="protein sequence ID" value="MBD8527388.1"/>
    <property type="molecule type" value="Genomic_DNA"/>
</dbReference>
<organism evidence="2 3">
    <name type="scientific">Pseudomarimonas arenosa</name>
    <dbReference type="NCBI Taxonomy" id="2774145"/>
    <lineage>
        <taxon>Bacteria</taxon>
        <taxon>Pseudomonadati</taxon>
        <taxon>Pseudomonadota</taxon>
        <taxon>Gammaproteobacteria</taxon>
        <taxon>Lysobacterales</taxon>
        <taxon>Lysobacteraceae</taxon>
        <taxon>Pseudomarimonas</taxon>
    </lineage>
</organism>
<accession>A0AAW3ZML7</accession>
<protein>
    <recommendedName>
        <fullName evidence="4">DUF1700 domain-containing protein</fullName>
    </recommendedName>
</protein>
<sequence length="184" mass="19757">MTDRELIHDYLKSLSSYLSRLDKADADEVVREIESHVHDALEEQIANGQSADARAILAGLGTPRELASQYVGHILQGTPPPTGFRAIQRVKQQATRGLFWATAVLGAITSGALVLLAAYELWEPAAVGLWSSEDGRTLVVGMVSPSPANSRELLGNLLAPIALAGGISLAWLTKRLLAVLKPKR</sequence>
<keyword evidence="1" id="KW-0472">Membrane</keyword>
<evidence type="ECO:0008006" key="4">
    <source>
        <dbReference type="Google" id="ProtNLM"/>
    </source>
</evidence>
<name>A0AAW3ZML7_9GAMM</name>
<evidence type="ECO:0000313" key="3">
    <source>
        <dbReference type="Proteomes" id="UP000613768"/>
    </source>
</evidence>
<gene>
    <name evidence="2" type="ORF">IFO71_16720</name>
</gene>
<dbReference type="Pfam" id="PF22564">
    <property type="entry name" value="HAAS"/>
    <property type="match status" value="1"/>
</dbReference>
<keyword evidence="1" id="KW-1133">Transmembrane helix</keyword>
<evidence type="ECO:0000256" key="1">
    <source>
        <dbReference type="SAM" id="Phobius"/>
    </source>
</evidence>
<feature type="transmembrane region" description="Helical" evidence="1">
    <location>
        <begin position="153"/>
        <end position="173"/>
    </location>
</feature>
<dbReference type="Proteomes" id="UP000613768">
    <property type="component" value="Unassembled WGS sequence"/>
</dbReference>
<dbReference type="AlphaFoldDB" id="A0AAW3ZML7"/>